<proteinExistence type="predicted"/>
<name>A0AAD5WH48_PARTN</name>
<evidence type="ECO:0000313" key="2">
    <source>
        <dbReference type="Proteomes" id="UP001196413"/>
    </source>
</evidence>
<evidence type="ECO:0000313" key="1">
    <source>
        <dbReference type="EMBL" id="KAJ1369711.1"/>
    </source>
</evidence>
<comment type="caution">
    <text evidence="1">The sequence shown here is derived from an EMBL/GenBank/DDBJ whole genome shotgun (WGS) entry which is preliminary data.</text>
</comment>
<dbReference type="EMBL" id="JAHQIW010006657">
    <property type="protein sequence ID" value="KAJ1369711.1"/>
    <property type="molecule type" value="Genomic_DNA"/>
</dbReference>
<protein>
    <submittedName>
        <fullName evidence="1">Uncharacterized protein</fullName>
    </submittedName>
</protein>
<sequence>METCHFFRRPFKWWICSTYAFQTGTRMLLEIQLSFVRFRVWMYSVVGQIVVVGRKAVLDWIPISYD</sequence>
<keyword evidence="2" id="KW-1185">Reference proteome</keyword>
<dbReference type="AlphaFoldDB" id="A0AAD5WH48"/>
<reference evidence="1" key="1">
    <citation type="submission" date="2021-06" db="EMBL/GenBank/DDBJ databases">
        <title>Parelaphostrongylus tenuis whole genome reference sequence.</title>
        <authorList>
            <person name="Garwood T.J."/>
            <person name="Larsen P.A."/>
            <person name="Fountain-Jones N.M."/>
            <person name="Garbe J.R."/>
            <person name="Macchietto M.G."/>
            <person name="Kania S.A."/>
            <person name="Gerhold R.W."/>
            <person name="Richards J.E."/>
            <person name="Wolf T.M."/>
        </authorList>
    </citation>
    <scope>NUCLEOTIDE SEQUENCE</scope>
    <source>
        <strain evidence="1">MNPRO001-30</strain>
        <tissue evidence="1">Meninges</tissue>
    </source>
</reference>
<organism evidence="1 2">
    <name type="scientific">Parelaphostrongylus tenuis</name>
    <name type="common">Meningeal worm</name>
    <dbReference type="NCBI Taxonomy" id="148309"/>
    <lineage>
        <taxon>Eukaryota</taxon>
        <taxon>Metazoa</taxon>
        <taxon>Ecdysozoa</taxon>
        <taxon>Nematoda</taxon>
        <taxon>Chromadorea</taxon>
        <taxon>Rhabditida</taxon>
        <taxon>Rhabditina</taxon>
        <taxon>Rhabditomorpha</taxon>
        <taxon>Strongyloidea</taxon>
        <taxon>Metastrongylidae</taxon>
        <taxon>Parelaphostrongylus</taxon>
    </lineage>
</organism>
<dbReference type="Proteomes" id="UP001196413">
    <property type="component" value="Unassembled WGS sequence"/>
</dbReference>
<gene>
    <name evidence="1" type="ORF">KIN20_031251</name>
</gene>
<accession>A0AAD5WH48</accession>